<dbReference type="RefSeq" id="XP_005849835.1">
    <property type="nucleotide sequence ID" value="XM_005849773.1"/>
</dbReference>
<evidence type="ECO:0000259" key="3">
    <source>
        <dbReference type="PROSITE" id="PS50280"/>
    </source>
</evidence>
<dbReference type="PROSITE" id="PS50280">
    <property type="entry name" value="SET"/>
    <property type="match status" value="1"/>
</dbReference>
<protein>
    <recommendedName>
        <fullName evidence="3">SET domain-containing protein</fullName>
    </recommendedName>
</protein>
<sequence>MVSAGAVPLVPCWWHDVHTNSYSKAAADVVRQRRAALGADTADQDRMRPDPASLQGFSEVERKGMPYCMDQYCLKDAAGKRAYFDALMQVQEITDASHPAKQSGLRVGRRHEWGVFATRPLPAGTLLGELCGMVCTGEEVDDAVAAEPRGVGGLRADQIKALWMTAGGEEGGRQPPRNGWARELVIDGSESSCRLRFMNAYDGLRAEANVVCVEAEDVGERTPHAFLVTAAEVSAGEELLLDYGAHFLRHIGEEERRAAAITALEGRVADLQQQLGKQAAHSRLHEQVYLDLLAEHKSVRQEHRQLQQQVHKQQRELKKQTRQLEQQEAQLEEQRRRPRADAAVQVGGSGAAQADEQGEEGAAAAAAAPAAAGPSNGEAARLQQQQVAAAAAAREQAPIAGFCSVAVHREAATAAQWQVEQQGLLAELAAKEREVEEQRAALDAGRQQWEAERQQLVSELAVIEQAVKAAAEQQEVLTGLLNSQLAAGQAAVAGEGGGPAVAPGVAPQEGQRQGPAAAAASAGQQAAAALACEEEEQEAAEVQDEVAAVGAGSPALAEATGGAAADGVLPPSTPMEAEAAAKQAGQATADAATTAADAAAAGSPTPVHQGGDGSGSEGATGQEATPGPDAMLELESAAEPEGTPPPATVATPAACLDAGAYAAAAVTAAQQLEREVRAVVGELCAAAEAACGEGQAEGHGPR</sequence>
<dbReference type="AlphaFoldDB" id="E1Z984"/>
<keyword evidence="1" id="KW-0175">Coiled coil</keyword>
<reference evidence="4 5" key="1">
    <citation type="journal article" date="2010" name="Plant Cell">
        <title>The Chlorella variabilis NC64A genome reveals adaptation to photosymbiosis, coevolution with viruses, and cryptic sex.</title>
        <authorList>
            <person name="Blanc G."/>
            <person name="Duncan G."/>
            <person name="Agarkova I."/>
            <person name="Borodovsky M."/>
            <person name="Gurnon J."/>
            <person name="Kuo A."/>
            <person name="Lindquist E."/>
            <person name="Lucas S."/>
            <person name="Pangilinan J."/>
            <person name="Polle J."/>
            <person name="Salamov A."/>
            <person name="Terry A."/>
            <person name="Yamada T."/>
            <person name="Dunigan D.D."/>
            <person name="Grigoriev I.V."/>
            <person name="Claverie J.M."/>
            <person name="Van Etten J.L."/>
        </authorList>
    </citation>
    <scope>NUCLEOTIDE SEQUENCE [LARGE SCALE GENOMIC DNA]</scope>
    <source>
        <strain evidence="4 5">NC64A</strain>
    </source>
</reference>
<dbReference type="InterPro" id="IPR046341">
    <property type="entry name" value="SET_dom_sf"/>
</dbReference>
<dbReference type="SMART" id="SM00317">
    <property type="entry name" value="SET"/>
    <property type="match status" value="1"/>
</dbReference>
<dbReference type="Gene3D" id="2.170.270.10">
    <property type="entry name" value="SET domain"/>
    <property type="match status" value="1"/>
</dbReference>
<accession>E1Z984</accession>
<dbReference type="GeneID" id="17357128"/>
<feature type="region of interest" description="Disordered" evidence="2">
    <location>
        <begin position="493"/>
        <end position="520"/>
    </location>
</feature>
<dbReference type="OrthoDB" id="515438at2759"/>
<feature type="compositionally biased region" description="Low complexity" evidence="2">
    <location>
        <begin position="500"/>
        <end position="520"/>
    </location>
</feature>
<feature type="coiled-coil region" evidence="1">
    <location>
        <begin position="414"/>
        <end position="473"/>
    </location>
</feature>
<proteinExistence type="predicted"/>
<dbReference type="InterPro" id="IPR001214">
    <property type="entry name" value="SET_dom"/>
</dbReference>
<evidence type="ECO:0000313" key="4">
    <source>
        <dbReference type="EMBL" id="EFN57733.1"/>
    </source>
</evidence>
<evidence type="ECO:0000256" key="1">
    <source>
        <dbReference type="SAM" id="Coils"/>
    </source>
</evidence>
<dbReference type="KEGG" id="cvr:CHLNCDRAFT_142988"/>
<dbReference type="STRING" id="554065.E1Z984"/>
<feature type="compositionally biased region" description="Low complexity" evidence="2">
    <location>
        <begin position="341"/>
        <end position="379"/>
    </location>
</feature>
<feature type="region of interest" description="Disordered" evidence="2">
    <location>
        <begin position="303"/>
        <end position="379"/>
    </location>
</feature>
<evidence type="ECO:0000313" key="5">
    <source>
        <dbReference type="Proteomes" id="UP000008141"/>
    </source>
</evidence>
<dbReference type="Pfam" id="PF00856">
    <property type="entry name" value="SET"/>
    <property type="match status" value="1"/>
</dbReference>
<keyword evidence="5" id="KW-1185">Reference proteome</keyword>
<feature type="region of interest" description="Disordered" evidence="2">
    <location>
        <begin position="561"/>
        <end position="651"/>
    </location>
</feature>
<dbReference type="SUPFAM" id="SSF82199">
    <property type="entry name" value="SET domain"/>
    <property type="match status" value="1"/>
</dbReference>
<gene>
    <name evidence="4" type="ORF">CHLNCDRAFT_142988</name>
</gene>
<dbReference type="EMBL" id="GL433839">
    <property type="protein sequence ID" value="EFN57733.1"/>
    <property type="molecule type" value="Genomic_DNA"/>
</dbReference>
<organism evidence="5">
    <name type="scientific">Chlorella variabilis</name>
    <name type="common">Green alga</name>
    <dbReference type="NCBI Taxonomy" id="554065"/>
    <lineage>
        <taxon>Eukaryota</taxon>
        <taxon>Viridiplantae</taxon>
        <taxon>Chlorophyta</taxon>
        <taxon>core chlorophytes</taxon>
        <taxon>Trebouxiophyceae</taxon>
        <taxon>Chlorellales</taxon>
        <taxon>Chlorellaceae</taxon>
        <taxon>Chlorella clade</taxon>
        <taxon>Chlorella</taxon>
    </lineage>
</organism>
<dbReference type="Proteomes" id="UP000008141">
    <property type="component" value="Unassembled WGS sequence"/>
</dbReference>
<evidence type="ECO:0000256" key="2">
    <source>
        <dbReference type="SAM" id="MobiDB-lite"/>
    </source>
</evidence>
<feature type="compositionally biased region" description="Low complexity" evidence="2">
    <location>
        <begin position="576"/>
        <end position="602"/>
    </location>
</feature>
<feature type="domain" description="SET" evidence="3">
    <location>
        <begin position="91"/>
        <end position="244"/>
    </location>
</feature>
<dbReference type="InParanoid" id="E1Z984"/>
<name>E1Z984_CHLVA</name>